<feature type="transmembrane region" description="Helical" evidence="1">
    <location>
        <begin position="67"/>
        <end position="90"/>
    </location>
</feature>
<proteinExistence type="predicted"/>
<feature type="transmembrane region" description="Helical" evidence="1">
    <location>
        <begin position="162"/>
        <end position="183"/>
    </location>
</feature>
<keyword evidence="1" id="KW-0812">Transmembrane</keyword>
<keyword evidence="1" id="KW-0472">Membrane</keyword>
<feature type="transmembrane region" description="Helical" evidence="1">
    <location>
        <begin position="34"/>
        <end position="55"/>
    </location>
</feature>
<dbReference type="AlphaFoldDB" id="A0A1L7RR68"/>
<keyword evidence="1" id="KW-1133">Transmembrane helix</keyword>
<feature type="transmembrane region" description="Helical" evidence="1">
    <location>
        <begin position="111"/>
        <end position="135"/>
    </location>
</feature>
<evidence type="ECO:0000256" key="1">
    <source>
        <dbReference type="SAM" id="Phobius"/>
    </source>
</evidence>
<protein>
    <submittedName>
        <fullName evidence="2">Uncharacterized protein</fullName>
    </submittedName>
</protein>
<feature type="transmembrane region" description="Helical" evidence="1">
    <location>
        <begin position="222"/>
        <end position="243"/>
    </location>
</feature>
<gene>
    <name evidence="2" type="ORF">AAM4_2042</name>
</gene>
<organism evidence="2">
    <name type="scientific">Actinomyces succiniciruminis</name>
    <dbReference type="NCBI Taxonomy" id="1522002"/>
    <lineage>
        <taxon>Bacteria</taxon>
        <taxon>Bacillati</taxon>
        <taxon>Actinomycetota</taxon>
        <taxon>Actinomycetes</taxon>
        <taxon>Actinomycetales</taxon>
        <taxon>Actinomycetaceae</taxon>
        <taxon>Actinomyces</taxon>
    </lineage>
</organism>
<accession>A0A1L7RR68</accession>
<feature type="transmembrane region" description="Helical" evidence="1">
    <location>
        <begin position="195"/>
        <end position="216"/>
    </location>
</feature>
<dbReference type="EMBL" id="LK995525">
    <property type="protein sequence ID" value="CED91874.1"/>
    <property type="molecule type" value="Genomic_DNA"/>
</dbReference>
<name>A0A1L7RR68_9ACTO</name>
<sequence length="256" mass="27298">MTIVPPGSGRSVLADQGLRSNLLPLLKYALSETWWLWLMAGIGTLCSGLFNYMVPALTNGATRPLDGFAFAANSTWFFGWMLLLFVNGMLQATSAIPRMSLAGVGLSRIRIVHALSTLITVAGALIVWAIGFLILPTQLHFTGGITLDSLKLGPVSGWTSGTWWQVLIMAFVWTVFAAFGQAVGHAYRRGPRLTLVVAMTYAVILMACVGALILFLTDGGSVITLVLCLAALSSILPTAWVLAGAGPIRFAQVGRD</sequence>
<evidence type="ECO:0000313" key="2">
    <source>
        <dbReference type="EMBL" id="CED91874.1"/>
    </source>
</evidence>
<reference evidence="2" key="1">
    <citation type="submission" date="2014-07" db="EMBL/GenBank/DDBJ databases">
        <authorList>
            <person name="Zhang J.E."/>
            <person name="Yang H."/>
            <person name="Guo J."/>
            <person name="Deng Z."/>
            <person name="Luo H."/>
            <person name="Luo M."/>
            <person name="Zhao B."/>
        </authorList>
    </citation>
    <scope>NUCLEOTIDE SEQUENCE</scope>
    <source>
        <strain evidence="2">AM4</strain>
    </source>
</reference>